<dbReference type="EMBL" id="BMAU01021385">
    <property type="protein sequence ID" value="GFY28586.1"/>
    <property type="molecule type" value="Genomic_DNA"/>
</dbReference>
<dbReference type="Proteomes" id="UP000887159">
    <property type="component" value="Unassembled WGS sequence"/>
</dbReference>
<name>A0A8X6W6F6_TRICX</name>
<sequence length="131" mass="15056">MRIQNQWVAGCHTAWCVGSLRPPMTIARKNRHIVRSTLQNRRTLSRTIIREMDESRFCVHHFDGHIRVWSIRGDRSSSAGIRYRHRSPALSVLVWANIAETSCTSLAQIDDNLNADLYITDILLPVVASYR</sequence>
<dbReference type="Gene3D" id="3.30.420.10">
    <property type="entry name" value="Ribonuclease H-like superfamily/Ribonuclease H"/>
    <property type="match status" value="1"/>
</dbReference>
<accession>A0A8X6W6F6</accession>
<organism evidence="1 2">
    <name type="scientific">Trichonephila clavipes</name>
    <name type="common">Golden silk orbweaver</name>
    <name type="synonym">Nephila clavipes</name>
    <dbReference type="NCBI Taxonomy" id="2585209"/>
    <lineage>
        <taxon>Eukaryota</taxon>
        <taxon>Metazoa</taxon>
        <taxon>Ecdysozoa</taxon>
        <taxon>Arthropoda</taxon>
        <taxon>Chelicerata</taxon>
        <taxon>Arachnida</taxon>
        <taxon>Araneae</taxon>
        <taxon>Araneomorphae</taxon>
        <taxon>Entelegynae</taxon>
        <taxon>Araneoidea</taxon>
        <taxon>Nephilidae</taxon>
        <taxon>Trichonephila</taxon>
    </lineage>
</organism>
<protein>
    <submittedName>
        <fullName evidence="1">Uncharacterized protein</fullName>
    </submittedName>
</protein>
<proteinExistence type="predicted"/>
<evidence type="ECO:0000313" key="1">
    <source>
        <dbReference type="EMBL" id="GFY28586.1"/>
    </source>
</evidence>
<gene>
    <name evidence="1" type="ORF">TNCV_4150171</name>
</gene>
<dbReference type="InterPro" id="IPR036397">
    <property type="entry name" value="RNaseH_sf"/>
</dbReference>
<dbReference type="AlphaFoldDB" id="A0A8X6W6F6"/>
<comment type="caution">
    <text evidence="1">The sequence shown here is derived from an EMBL/GenBank/DDBJ whole genome shotgun (WGS) entry which is preliminary data.</text>
</comment>
<reference evidence="1" key="1">
    <citation type="submission" date="2020-08" db="EMBL/GenBank/DDBJ databases">
        <title>Multicomponent nature underlies the extraordinary mechanical properties of spider dragline silk.</title>
        <authorList>
            <person name="Kono N."/>
            <person name="Nakamura H."/>
            <person name="Mori M."/>
            <person name="Yoshida Y."/>
            <person name="Ohtoshi R."/>
            <person name="Malay A.D."/>
            <person name="Moran D.A.P."/>
            <person name="Tomita M."/>
            <person name="Numata K."/>
            <person name="Arakawa K."/>
        </authorList>
    </citation>
    <scope>NUCLEOTIDE SEQUENCE</scope>
</reference>
<evidence type="ECO:0000313" key="2">
    <source>
        <dbReference type="Proteomes" id="UP000887159"/>
    </source>
</evidence>
<keyword evidence="2" id="KW-1185">Reference proteome</keyword>
<dbReference type="GO" id="GO:0003676">
    <property type="term" value="F:nucleic acid binding"/>
    <property type="evidence" value="ECO:0007669"/>
    <property type="project" value="InterPro"/>
</dbReference>